<dbReference type="EMBL" id="JADGIZ020000038">
    <property type="protein sequence ID" value="KAL2914063.1"/>
    <property type="molecule type" value="Genomic_DNA"/>
</dbReference>
<keyword evidence="6" id="KW-1185">Reference proteome</keyword>
<dbReference type="InterPro" id="IPR040442">
    <property type="entry name" value="Pyrv_kinase-like_dom_sf"/>
</dbReference>
<dbReference type="PANTHER" id="PTHR32308:SF0">
    <property type="entry name" value="HPCH_HPAI ALDOLASE_CITRATE LYASE DOMAIN-CONTAINING PROTEIN"/>
    <property type="match status" value="1"/>
</dbReference>
<keyword evidence="2" id="KW-0479">Metal-binding</keyword>
<accession>A0ABR4N3E7</accession>
<dbReference type="PIRSF" id="PIRSF015582">
    <property type="entry name" value="Cit_lyase_B"/>
    <property type="match status" value="1"/>
</dbReference>
<evidence type="ECO:0000256" key="1">
    <source>
        <dbReference type="ARBA" id="ARBA00001946"/>
    </source>
</evidence>
<dbReference type="PANTHER" id="PTHR32308">
    <property type="entry name" value="LYASE BETA SUBUNIT, PUTATIVE (AFU_ORTHOLOGUE AFUA_4G13030)-RELATED"/>
    <property type="match status" value="1"/>
</dbReference>
<dbReference type="InterPro" id="IPR011206">
    <property type="entry name" value="Citrate_lyase_beta/mcl1/mcl2"/>
</dbReference>
<comment type="cofactor">
    <cofactor evidence="1">
        <name>Mg(2+)</name>
        <dbReference type="ChEBI" id="CHEBI:18420"/>
    </cofactor>
</comment>
<evidence type="ECO:0000256" key="3">
    <source>
        <dbReference type="ARBA" id="ARBA00022842"/>
    </source>
</evidence>
<evidence type="ECO:0000256" key="2">
    <source>
        <dbReference type="ARBA" id="ARBA00022723"/>
    </source>
</evidence>
<evidence type="ECO:0000313" key="5">
    <source>
        <dbReference type="EMBL" id="KAL2914063.1"/>
    </source>
</evidence>
<dbReference type="InterPro" id="IPR015813">
    <property type="entry name" value="Pyrv/PenolPyrv_kinase-like_dom"/>
</dbReference>
<comment type="caution">
    <text evidence="5">The sequence shown here is derived from an EMBL/GenBank/DDBJ whole genome shotgun (WGS) entry which is preliminary data.</text>
</comment>
<organism evidence="5 6">
    <name type="scientific">Polyrhizophydium stewartii</name>
    <dbReference type="NCBI Taxonomy" id="2732419"/>
    <lineage>
        <taxon>Eukaryota</taxon>
        <taxon>Fungi</taxon>
        <taxon>Fungi incertae sedis</taxon>
        <taxon>Chytridiomycota</taxon>
        <taxon>Chytridiomycota incertae sedis</taxon>
        <taxon>Chytridiomycetes</taxon>
        <taxon>Rhizophydiales</taxon>
        <taxon>Rhizophydiales incertae sedis</taxon>
        <taxon>Polyrhizophydium</taxon>
    </lineage>
</organism>
<proteinExistence type="predicted"/>
<evidence type="ECO:0000259" key="4">
    <source>
        <dbReference type="Pfam" id="PF03328"/>
    </source>
</evidence>
<feature type="domain" description="HpcH/HpaI aldolase/citrate lyase" evidence="4">
    <location>
        <begin position="18"/>
        <end position="231"/>
    </location>
</feature>
<name>A0ABR4N3E7_9FUNG</name>
<reference evidence="5 6" key="1">
    <citation type="submission" date="2023-09" db="EMBL/GenBank/DDBJ databases">
        <title>Pangenome analysis of Batrachochytrium dendrobatidis and related Chytrids.</title>
        <authorList>
            <person name="Yacoub M.N."/>
            <person name="Stajich J.E."/>
            <person name="James T.Y."/>
        </authorList>
    </citation>
    <scope>NUCLEOTIDE SEQUENCE [LARGE SCALE GENOMIC DNA]</scope>
    <source>
        <strain evidence="5 6">JEL0888</strain>
    </source>
</reference>
<keyword evidence="3" id="KW-0460">Magnesium</keyword>
<protein>
    <recommendedName>
        <fullName evidence="4">HpcH/HpaI aldolase/citrate lyase domain-containing protein</fullName>
    </recommendedName>
</protein>
<sequence>MPPGCAAVLCLRGALSAVPGSDERKLTSSLKARPDTFIYDLEDSVTLSRKGAAREMVFSALETYDVGKSEKAVRINSVGSGLELDDLNVVLRSRNLQALLIPKVNSPRDIHFVAHMIDSIAPVSVRENIRILASIESAQGIMNIREIAKADPRIEALVFAAEDYAADTGLLRTPSRTEMLFARQTVVTAACAFGLQSIDLVCVDFQSPEILEQECTEGRQFGFTGKQAIHPKQIAAIHRVFAPSTQDVERASRIVGGYEEHLRKGVGAFNLDGKMIDMPVVKWAQRLLAKAESIAEIDKAAGPASP</sequence>
<gene>
    <name evidence="5" type="ORF">HK105_206508</name>
</gene>
<dbReference type="Gene3D" id="3.20.20.60">
    <property type="entry name" value="Phosphoenolpyruvate-binding domains"/>
    <property type="match status" value="1"/>
</dbReference>
<dbReference type="SUPFAM" id="SSF51621">
    <property type="entry name" value="Phosphoenolpyruvate/pyruvate domain"/>
    <property type="match status" value="1"/>
</dbReference>
<dbReference type="InterPro" id="IPR005000">
    <property type="entry name" value="Aldolase/citrate-lyase_domain"/>
</dbReference>
<dbReference type="Proteomes" id="UP001527925">
    <property type="component" value="Unassembled WGS sequence"/>
</dbReference>
<dbReference type="Pfam" id="PF03328">
    <property type="entry name" value="HpcH_HpaI"/>
    <property type="match status" value="1"/>
</dbReference>
<evidence type="ECO:0000313" key="6">
    <source>
        <dbReference type="Proteomes" id="UP001527925"/>
    </source>
</evidence>